<keyword evidence="3 6" id="KW-0489">Methyltransferase</keyword>
<keyword evidence="4 6" id="KW-0808">Transferase</keyword>
<dbReference type="GO" id="GO:0032259">
    <property type="term" value="P:methylation"/>
    <property type="evidence" value="ECO:0007669"/>
    <property type="project" value="UniProtKB-KW"/>
</dbReference>
<evidence type="ECO:0000256" key="3">
    <source>
        <dbReference type="ARBA" id="ARBA00022603"/>
    </source>
</evidence>
<evidence type="ECO:0000313" key="6">
    <source>
        <dbReference type="EMBL" id="EKC70890.1"/>
    </source>
</evidence>
<dbReference type="PANTHER" id="PTHR43182">
    <property type="entry name" value="COBALT-PRECORRIN-6B C(15)-METHYLTRANSFERASE (DECARBOXYLATING)"/>
    <property type="match status" value="1"/>
</dbReference>
<protein>
    <submittedName>
        <fullName evidence="6">Precorrin-6y c5,15-methyltransferase</fullName>
    </submittedName>
</protein>
<comment type="caution">
    <text evidence="6">The sequence shown here is derived from an EMBL/GenBank/DDBJ whole genome shotgun (WGS) entry which is preliminary data.</text>
</comment>
<name>K1TXI1_9ZZZZ</name>
<evidence type="ECO:0000256" key="1">
    <source>
        <dbReference type="ARBA" id="ARBA00004953"/>
    </source>
</evidence>
<dbReference type="PANTHER" id="PTHR43182:SF1">
    <property type="entry name" value="COBALT-PRECORRIN-7 C(5)-METHYLTRANSFERASE"/>
    <property type="match status" value="1"/>
</dbReference>
<dbReference type="SUPFAM" id="SSF53335">
    <property type="entry name" value="S-adenosyl-L-methionine-dependent methyltransferases"/>
    <property type="match status" value="1"/>
</dbReference>
<dbReference type="InterPro" id="IPR050714">
    <property type="entry name" value="Cobalamin_biosynth_MTase"/>
</dbReference>
<dbReference type="GO" id="GO:0009236">
    <property type="term" value="P:cobalamin biosynthetic process"/>
    <property type="evidence" value="ECO:0007669"/>
    <property type="project" value="UniProtKB-KW"/>
</dbReference>
<feature type="non-terminal residue" evidence="6">
    <location>
        <position position="1"/>
    </location>
</feature>
<organism evidence="6">
    <name type="scientific">human gut metagenome</name>
    <dbReference type="NCBI Taxonomy" id="408170"/>
    <lineage>
        <taxon>unclassified sequences</taxon>
        <taxon>metagenomes</taxon>
        <taxon>organismal metagenomes</taxon>
    </lineage>
</organism>
<dbReference type="Gene3D" id="3.40.50.150">
    <property type="entry name" value="Vaccinia Virus protein VP39"/>
    <property type="match status" value="1"/>
</dbReference>
<evidence type="ECO:0000256" key="5">
    <source>
        <dbReference type="ARBA" id="ARBA00022691"/>
    </source>
</evidence>
<dbReference type="AlphaFoldDB" id="K1TXI1"/>
<comment type="pathway">
    <text evidence="1">Cofactor biosynthesis; adenosylcobalamin biosynthesis.</text>
</comment>
<evidence type="ECO:0000256" key="4">
    <source>
        <dbReference type="ARBA" id="ARBA00022679"/>
    </source>
</evidence>
<dbReference type="InterPro" id="IPR029063">
    <property type="entry name" value="SAM-dependent_MTases_sf"/>
</dbReference>
<keyword evidence="5" id="KW-0949">S-adenosyl-L-methionine</keyword>
<sequence>CSPGIRVYAIEQKATAQQLLHRNLEKFHLANVIPVDGKAPEILEPLEPPTHVFIGGSSGRLTDILHVIWEKNPRTRVVVNAISLETVAQITELAAGKMQTEIIQVQVSRAKTVGTYHLMQAENPVYICVLTMA</sequence>
<keyword evidence="2" id="KW-0169">Cobalamin biosynthesis</keyword>
<gene>
    <name evidence="6" type="ORF">OBE_03664</name>
</gene>
<evidence type="ECO:0000256" key="2">
    <source>
        <dbReference type="ARBA" id="ARBA00022573"/>
    </source>
</evidence>
<dbReference type="EMBL" id="AJWZ01002463">
    <property type="protein sequence ID" value="EKC70890.1"/>
    <property type="molecule type" value="Genomic_DNA"/>
</dbReference>
<reference evidence="6" key="1">
    <citation type="journal article" date="2013" name="Environ. Microbiol.">
        <title>Microbiota from the distal guts of lean and obese adolescents exhibit partial functional redundancy besides clear differences in community structure.</title>
        <authorList>
            <person name="Ferrer M."/>
            <person name="Ruiz A."/>
            <person name="Lanza F."/>
            <person name="Haange S.B."/>
            <person name="Oberbach A."/>
            <person name="Till H."/>
            <person name="Bargiela R."/>
            <person name="Campoy C."/>
            <person name="Segura M.T."/>
            <person name="Richter M."/>
            <person name="von Bergen M."/>
            <person name="Seifert J."/>
            <person name="Suarez A."/>
        </authorList>
    </citation>
    <scope>NUCLEOTIDE SEQUENCE</scope>
</reference>
<accession>K1TXI1</accession>
<proteinExistence type="predicted"/>
<dbReference type="GO" id="GO:0008168">
    <property type="term" value="F:methyltransferase activity"/>
    <property type="evidence" value="ECO:0007669"/>
    <property type="project" value="UniProtKB-KW"/>
</dbReference>